<name>A0A8T0IQI0_CERPU</name>
<gene>
    <name evidence="1" type="ORF">KC19_2G055800</name>
</gene>
<evidence type="ECO:0000313" key="2">
    <source>
        <dbReference type="Proteomes" id="UP000822688"/>
    </source>
</evidence>
<organism evidence="1 2">
    <name type="scientific">Ceratodon purpureus</name>
    <name type="common">Fire moss</name>
    <name type="synonym">Dicranum purpureum</name>
    <dbReference type="NCBI Taxonomy" id="3225"/>
    <lineage>
        <taxon>Eukaryota</taxon>
        <taxon>Viridiplantae</taxon>
        <taxon>Streptophyta</taxon>
        <taxon>Embryophyta</taxon>
        <taxon>Bryophyta</taxon>
        <taxon>Bryophytina</taxon>
        <taxon>Bryopsida</taxon>
        <taxon>Dicranidae</taxon>
        <taxon>Pseudoditrichales</taxon>
        <taxon>Ditrichaceae</taxon>
        <taxon>Ceratodon</taxon>
    </lineage>
</organism>
<accession>A0A8T0IQI0</accession>
<comment type="caution">
    <text evidence="1">The sequence shown here is derived from an EMBL/GenBank/DDBJ whole genome shotgun (WGS) entry which is preliminary data.</text>
</comment>
<sequence>MGTHPVDLQMSSFPCSPASDCGSVHRHHHPSSAVEAYPDTRSRGRVGMLWLGLLPAWVKTWAGIRLRIRPVQLQDGPYFYSDTMRNCAGTVLPVLGNVIHRSFYITPPR</sequence>
<reference evidence="1" key="1">
    <citation type="submission" date="2020-06" db="EMBL/GenBank/DDBJ databases">
        <title>WGS assembly of Ceratodon purpureus strain R40.</title>
        <authorList>
            <person name="Carey S.B."/>
            <person name="Jenkins J."/>
            <person name="Shu S."/>
            <person name="Lovell J.T."/>
            <person name="Sreedasyam A."/>
            <person name="Maumus F."/>
            <person name="Tiley G.P."/>
            <person name="Fernandez-Pozo N."/>
            <person name="Barry K."/>
            <person name="Chen C."/>
            <person name="Wang M."/>
            <person name="Lipzen A."/>
            <person name="Daum C."/>
            <person name="Saski C.A."/>
            <person name="Payton A.C."/>
            <person name="Mcbreen J.C."/>
            <person name="Conrad R.E."/>
            <person name="Kollar L.M."/>
            <person name="Olsson S."/>
            <person name="Huttunen S."/>
            <person name="Landis J.B."/>
            <person name="Wickett N.J."/>
            <person name="Johnson M.G."/>
            <person name="Rensing S.A."/>
            <person name="Grimwood J."/>
            <person name="Schmutz J."/>
            <person name="Mcdaniel S.F."/>
        </authorList>
    </citation>
    <scope>NUCLEOTIDE SEQUENCE</scope>
    <source>
        <strain evidence="1">R40</strain>
    </source>
</reference>
<evidence type="ECO:0000313" key="1">
    <source>
        <dbReference type="EMBL" id="KAG0586004.1"/>
    </source>
</evidence>
<keyword evidence="2" id="KW-1185">Reference proteome</keyword>
<protein>
    <submittedName>
        <fullName evidence="1">Uncharacterized protein</fullName>
    </submittedName>
</protein>
<proteinExistence type="predicted"/>
<dbReference type="AlphaFoldDB" id="A0A8T0IQI0"/>
<dbReference type="Proteomes" id="UP000822688">
    <property type="component" value="Chromosome 2"/>
</dbReference>
<dbReference type="EMBL" id="CM026422">
    <property type="protein sequence ID" value="KAG0586004.1"/>
    <property type="molecule type" value="Genomic_DNA"/>
</dbReference>